<organism evidence="3 4">
    <name type="scientific">Buddleja alternifolia</name>
    <dbReference type="NCBI Taxonomy" id="168488"/>
    <lineage>
        <taxon>Eukaryota</taxon>
        <taxon>Viridiplantae</taxon>
        <taxon>Streptophyta</taxon>
        <taxon>Embryophyta</taxon>
        <taxon>Tracheophyta</taxon>
        <taxon>Spermatophyta</taxon>
        <taxon>Magnoliopsida</taxon>
        <taxon>eudicotyledons</taxon>
        <taxon>Gunneridae</taxon>
        <taxon>Pentapetalae</taxon>
        <taxon>asterids</taxon>
        <taxon>lamiids</taxon>
        <taxon>Lamiales</taxon>
        <taxon>Scrophulariaceae</taxon>
        <taxon>Buddlejeae</taxon>
        <taxon>Buddleja</taxon>
    </lineage>
</organism>
<gene>
    <name evidence="3" type="ORF">BUALT_BualtUnG0025400</name>
</gene>
<feature type="compositionally biased region" description="Polar residues" evidence="2">
    <location>
        <begin position="23"/>
        <end position="50"/>
    </location>
</feature>
<feature type="coiled-coil region" evidence="1">
    <location>
        <begin position="321"/>
        <end position="362"/>
    </location>
</feature>
<sequence>MVNTIRSRSNSSSSRTPLPSLSQGGASIPQGSLSPSQPDVTAPQPRSSDSNTHKSVRGSTRGIALRKLNKKNNNKLTIHIDPVQRRPTDSVESAKLSSELGQLSRESLPVPIKWKNVKKTELMRAFDQLDMNLAIDNSTDENMKNVEDILKNRSRAQRHRLNKYFQKFPSVEEAIQNKPSYGGLTQENWEMLCTTLFSDPKYQERCNINKQNRLKMTTNHNQGSRSFVAARRMLSQEQEFDGDEVDRISFHKHTHYTEGKGWITPQSENNHVEMENRKIDAETRGEIVDVDKIADDVLGKRSSYIVGLGYGPKPNKSNSGIRILQETLKEKDRECAALREERDTLMEEMNDMKSTLAEHSRLFEKLVQSQNLSSPW</sequence>
<protein>
    <submittedName>
        <fullName evidence="3">Uncharacterized protein</fullName>
    </submittedName>
</protein>
<dbReference type="PANTHER" id="PTHR33063">
    <property type="entry name" value="OS02G0583500 PROTEIN"/>
    <property type="match status" value="1"/>
</dbReference>
<name>A0AAV6W3N9_9LAMI</name>
<dbReference type="AlphaFoldDB" id="A0AAV6W3N9"/>
<dbReference type="Proteomes" id="UP000826271">
    <property type="component" value="Unassembled WGS sequence"/>
</dbReference>
<keyword evidence="4" id="KW-1185">Reference proteome</keyword>
<comment type="caution">
    <text evidence="3">The sequence shown here is derived from an EMBL/GenBank/DDBJ whole genome shotgun (WGS) entry which is preliminary data.</text>
</comment>
<accession>A0AAV6W3N9</accession>
<dbReference type="Pfam" id="PF03004">
    <property type="entry name" value="Transposase_24"/>
    <property type="match status" value="1"/>
</dbReference>
<evidence type="ECO:0000313" key="4">
    <source>
        <dbReference type="Proteomes" id="UP000826271"/>
    </source>
</evidence>
<evidence type="ECO:0000256" key="1">
    <source>
        <dbReference type="SAM" id="Coils"/>
    </source>
</evidence>
<keyword evidence="1" id="KW-0175">Coiled coil</keyword>
<dbReference type="PANTHER" id="PTHR33063:SF13">
    <property type="entry name" value="OS02G0583500 PROTEIN"/>
    <property type="match status" value="1"/>
</dbReference>
<reference evidence="3" key="1">
    <citation type="submission" date="2019-10" db="EMBL/GenBank/DDBJ databases">
        <authorList>
            <person name="Zhang R."/>
            <person name="Pan Y."/>
            <person name="Wang J."/>
            <person name="Ma R."/>
            <person name="Yu S."/>
        </authorList>
    </citation>
    <scope>NUCLEOTIDE SEQUENCE</scope>
    <source>
        <strain evidence="3">LA-IB0</strain>
        <tissue evidence="3">Leaf</tissue>
    </source>
</reference>
<evidence type="ECO:0000313" key="3">
    <source>
        <dbReference type="EMBL" id="KAG8362907.1"/>
    </source>
</evidence>
<evidence type="ECO:0000256" key="2">
    <source>
        <dbReference type="SAM" id="MobiDB-lite"/>
    </source>
</evidence>
<feature type="region of interest" description="Disordered" evidence="2">
    <location>
        <begin position="1"/>
        <end position="102"/>
    </location>
</feature>
<dbReference type="InterPro" id="IPR004252">
    <property type="entry name" value="Probable_transposase_24"/>
</dbReference>
<proteinExistence type="predicted"/>
<feature type="compositionally biased region" description="Low complexity" evidence="2">
    <location>
        <begin position="1"/>
        <end position="22"/>
    </location>
</feature>
<dbReference type="EMBL" id="WHWC01000201">
    <property type="protein sequence ID" value="KAG8362907.1"/>
    <property type="molecule type" value="Genomic_DNA"/>
</dbReference>